<protein>
    <submittedName>
        <fullName evidence="1">Uncharacterized protein</fullName>
    </submittedName>
</protein>
<dbReference type="EMBL" id="KZ293698">
    <property type="protein sequence ID" value="PBK84348.1"/>
    <property type="molecule type" value="Genomic_DNA"/>
</dbReference>
<evidence type="ECO:0000313" key="2">
    <source>
        <dbReference type="Proteomes" id="UP000217790"/>
    </source>
</evidence>
<sequence>MSSNEVTFGSLELLSILSSAYHFTFPGNGSAGQHPSSPRLSAETQSRCLQSAAPFLFLLSNVSSWTYFERLLCPPKTLTSFSHPTPSHRQPLEYSHDSLVNAAVSQPLPIPTVQEAMQQIFVVADFDSAQLIDTRSHEEISPLSLCPPEIIIDGS</sequence>
<name>A0A2H3D0Q9_ARMGA</name>
<proteinExistence type="predicted"/>
<dbReference type="InParanoid" id="A0A2H3D0Q9"/>
<evidence type="ECO:0000313" key="1">
    <source>
        <dbReference type="EMBL" id="PBK84348.1"/>
    </source>
</evidence>
<reference evidence="2" key="1">
    <citation type="journal article" date="2017" name="Nat. Ecol. Evol.">
        <title>Genome expansion and lineage-specific genetic innovations in the forest pathogenic fungi Armillaria.</title>
        <authorList>
            <person name="Sipos G."/>
            <person name="Prasanna A.N."/>
            <person name="Walter M.C."/>
            <person name="O'Connor E."/>
            <person name="Balint B."/>
            <person name="Krizsan K."/>
            <person name="Kiss B."/>
            <person name="Hess J."/>
            <person name="Varga T."/>
            <person name="Slot J."/>
            <person name="Riley R."/>
            <person name="Boka B."/>
            <person name="Rigling D."/>
            <person name="Barry K."/>
            <person name="Lee J."/>
            <person name="Mihaltcheva S."/>
            <person name="LaButti K."/>
            <person name="Lipzen A."/>
            <person name="Waldron R."/>
            <person name="Moloney N.M."/>
            <person name="Sperisen C."/>
            <person name="Kredics L."/>
            <person name="Vagvoelgyi C."/>
            <person name="Patrignani A."/>
            <person name="Fitzpatrick D."/>
            <person name="Nagy I."/>
            <person name="Doyle S."/>
            <person name="Anderson J.B."/>
            <person name="Grigoriev I.V."/>
            <person name="Gueldener U."/>
            <person name="Muensterkoetter M."/>
            <person name="Nagy L.G."/>
        </authorList>
    </citation>
    <scope>NUCLEOTIDE SEQUENCE [LARGE SCALE GENOMIC DNA]</scope>
    <source>
        <strain evidence="2">Ar21-2</strain>
    </source>
</reference>
<dbReference type="AlphaFoldDB" id="A0A2H3D0Q9"/>
<dbReference type="Proteomes" id="UP000217790">
    <property type="component" value="Unassembled WGS sequence"/>
</dbReference>
<keyword evidence="2" id="KW-1185">Reference proteome</keyword>
<accession>A0A2H3D0Q9</accession>
<organism evidence="1 2">
    <name type="scientific">Armillaria gallica</name>
    <name type="common">Bulbous honey fungus</name>
    <name type="synonym">Armillaria bulbosa</name>
    <dbReference type="NCBI Taxonomy" id="47427"/>
    <lineage>
        <taxon>Eukaryota</taxon>
        <taxon>Fungi</taxon>
        <taxon>Dikarya</taxon>
        <taxon>Basidiomycota</taxon>
        <taxon>Agaricomycotina</taxon>
        <taxon>Agaricomycetes</taxon>
        <taxon>Agaricomycetidae</taxon>
        <taxon>Agaricales</taxon>
        <taxon>Marasmiineae</taxon>
        <taxon>Physalacriaceae</taxon>
        <taxon>Armillaria</taxon>
    </lineage>
</organism>
<gene>
    <name evidence="1" type="ORF">ARMGADRAFT_606414</name>
</gene>
<dbReference type="STRING" id="47427.A0A2H3D0Q9"/>
<dbReference type="OrthoDB" id="3013376at2759"/>